<evidence type="ECO:0000256" key="1">
    <source>
        <dbReference type="ARBA" id="ARBA00001946"/>
    </source>
</evidence>
<comment type="catalytic activity">
    <reaction evidence="4">
        <text>2 GTP = 3',3'-c-di-GMP + 2 diphosphate</text>
        <dbReference type="Rhea" id="RHEA:24898"/>
        <dbReference type="ChEBI" id="CHEBI:33019"/>
        <dbReference type="ChEBI" id="CHEBI:37565"/>
        <dbReference type="ChEBI" id="CHEBI:58805"/>
        <dbReference type="EC" id="2.7.7.65"/>
    </reaction>
</comment>
<dbReference type="PROSITE" id="PS50887">
    <property type="entry name" value="GGDEF"/>
    <property type="match status" value="1"/>
</dbReference>
<sequence length="239" mass="26799">MRLVWSSHARKRMAQGALASVGAPLGWLLLEWASGVPPFVSYVHNAGLYSYMLFGTMLVFSAFGFYVGNHEASSWALAIRDPLTGAFNRRYFEARLTEELARFHRNQQRFALACLDIDHFKRVNDTYGHATGDVVLRGLVSCISQDIRGLDVLARIGGEEFFILMPTIDQQDAEKAMQRLLGAIRAHQFTIDSGDTLHITISIGLTMLRENDTLPALMERADKAMYKAKQSGRDRLVSD</sequence>
<evidence type="ECO:0000256" key="3">
    <source>
        <dbReference type="ARBA" id="ARBA00012528"/>
    </source>
</evidence>
<keyword evidence="5" id="KW-0812">Transmembrane</keyword>
<accession>A0A4V3D870</accession>
<keyword evidence="8" id="KW-1185">Reference proteome</keyword>
<comment type="cofactor">
    <cofactor evidence="1">
        <name>Mg(2+)</name>
        <dbReference type="ChEBI" id="CHEBI:18420"/>
    </cofactor>
</comment>
<evidence type="ECO:0000256" key="5">
    <source>
        <dbReference type="SAM" id="Phobius"/>
    </source>
</evidence>
<dbReference type="RefSeq" id="WP_133587712.1">
    <property type="nucleotide sequence ID" value="NZ_CP037953.1"/>
</dbReference>
<comment type="subcellular location">
    <subcellularLocation>
        <location evidence="2">Cell inner membrane</location>
    </subcellularLocation>
</comment>
<dbReference type="PANTHER" id="PTHR45138">
    <property type="entry name" value="REGULATORY COMPONENTS OF SENSORY TRANSDUCTION SYSTEM"/>
    <property type="match status" value="1"/>
</dbReference>
<dbReference type="GO" id="GO:0052621">
    <property type="term" value="F:diguanylate cyclase activity"/>
    <property type="evidence" value="ECO:0007669"/>
    <property type="project" value="UniProtKB-EC"/>
</dbReference>
<dbReference type="EMBL" id="SNYM01000002">
    <property type="protein sequence ID" value="TDQ50497.1"/>
    <property type="molecule type" value="Genomic_DNA"/>
</dbReference>
<dbReference type="GO" id="GO:1902201">
    <property type="term" value="P:negative regulation of bacterial-type flagellum-dependent cell motility"/>
    <property type="evidence" value="ECO:0007669"/>
    <property type="project" value="TreeGrafter"/>
</dbReference>
<dbReference type="AlphaFoldDB" id="A0A4V3D870"/>
<gene>
    <name evidence="7" type="ORF">EV696_102179</name>
</gene>
<dbReference type="Proteomes" id="UP000295375">
    <property type="component" value="Unassembled WGS sequence"/>
</dbReference>
<dbReference type="CDD" id="cd01949">
    <property type="entry name" value="GGDEF"/>
    <property type="match status" value="1"/>
</dbReference>
<comment type="caution">
    <text evidence="7">The sequence shown here is derived from an EMBL/GenBank/DDBJ whole genome shotgun (WGS) entry which is preliminary data.</text>
</comment>
<evidence type="ECO:0000256" key="4">
    <source>
        <dbReference type="ARBA" id="ARBA00034247"/>
    </source>
</evidence>
<proteinExistence type="predicted"/>
<dbReference type="GO" id="GO:0043709">
    <property type="term" value="P:cell adhesion involved in single-species biofilm formation"/>
    <property type="evidence" value="ECO:0007669"/>
    <property type="project" value="TreeGrafter"/>
</dbReference>
<dbReference type="InterPro" id="IPR000160">
    <property type="entry name" value="GGDEF_dom"/>
</dbReference>
<evidence type="ECO:0000259" key="6">
    <source>
        <dbReference type="PROSITE" id="PS50887"/>
    </source>
</evidence>
<organism evidence="7 8">
    <name type="scientific">Permianibacter aggregans</name>
    <dbReference type="NCBI Taxonomy" id="1510150"/>
    <lineage>
        <taxon>Bacteria</taxon>
        <taxon>Pseudomonadati</taxon>
        <taxon>Pseudomonadota</taxon>
        <taxon>Gammaproteobacteria</taxon>
        <taxon>Pseudomonadales</taxon>
        <taxon>Pseudomonadaceae</taxon>
        <taxon>Permianibacter</taxon>
    </lineage>
</organism>
<dbReference type="OrthoDB" id="9812260at2"/>
<dbReference type="FunFam" id="3.30.70.270:FF:000001">
    <property type="entry name" value="Diguanylate cyclase domain protein"/>
    <property type="match status" value="1"/>
</dbReference>
<evidence type="ECO:0000313" key="7">
    <source>
        <dbReference type="EMBL" id="TDQ50497.1"/>
    </source>
</evidence>
<dbReference type="InterPro" id="IPR029787">
    <property type="entry name" value="Nucleotide_cyclase"/>
</dbReference>
<dbReference type="InterPro" id="IPR050469">
    <property type="entry name" value="Diguanylate_Cyclase"/>
</dbReference>
<dbReference type="Gene3D" id="3.30.70.270">
    <property type="match status" value="1"/>
</dbReference>
<dbReference type="SUPFAM" id="SSF55073">
    <property type="entry name" value="Nucleotide cyclase"/>
    <property type="match status" value="1"/>
</dbReference>
<protein>
    <recommendedName>
        <fullName evidence="3">diguanylate cyclase</fullName>
        <ecNumber evidence="3">2.7.7.65</ecNumber>
    </recommendedName>
</protein>
<evidence type="ECO:0000313" key="8">
    <source>
        <dbReference type="Proteomes" id="UP000295375"/>
    </source>
</evidence>
<reference evidence="7 8" key="1">
    <citation type="submission" date="2019-03" db="EMBL/GenBank/DDBJ databases">
        <title>Genomic Encyclopedia of Type Strains, Phase IV (KMG-IV): sequencing the most valuable type-strain genomes for metagenomic binning, comparative biology and taxonomic classification.</title>
        <authorList>
            <person name="Goeker M."/>
        </authorList>
    </citation>
    <scope>NUCLEOTIDE SEQUENCE [LARGE SCALE GENOMIC DNA]</scope>
    <source>
        <strain evidence="7 8">DSM 103792</strain>
    </source>
</reference>
<keyword evidence="5" id="KW-0472">Membrane</keyword>
<dbReference type="Pfam" id="PF00990">
    <property type="entry name" value="GGDEF"/>
    <property type="match status" value="1"/>
</dbReference>
<keyword evidence="5" id="KW-1133">Transmembrane helix</keyword>
<feature type="domain" description="GGDEF" evidence="6">
    <location>
        <begin position="108"/>
        <end position="239"/>
    </location>
</feature>
<dbReference type="SMART" id="SM00267">
    <property type="entry name" value="GGDEF"/>
    <property type="match status" value="1"/>
</dbReference>
<dbReference type="PANTHER" id="PTHR45138:SF9">
    <property type="entry name" value="DIGUANYLATE CYCLASE DGCM-RELATED"/>
    <property type="match status" value="1"/>
</dbReference>
<feature type="transmembrane region" description="Helical" evidence="5">
    <location>
        <begin position="49"/>
        <end position="67"/>
    </location>
</feature>
<dbReference type="NCBIfam" id="TIGR00254">
    <property type="entry name" value="GGDEF"/>
    <property type="match status" value="1"/>
</dbReference>
<name>A0A4V3D870_9GAMM</name>
<dbReference type="InterPro" id="IPR043128">
    <property type="entry name" value="Rev_trsase/Diguanyl_cyclase"/>
</dbReference>
<evidence type="ECO:0000256" key="2">
    <source>
        <dbReference type="ARBA" id="ARBA00004533"/>
    </source>
</evidence>
<dbReference type="GO" id="GO:0005886">
    <property type="term" value="C:plasma membrane"/>
    <property type="evidence" value="ECO:0007669"/>
    <property type="project" value="UniProtKB-SubCell"/>
</dbReference>
<dbReference type="EC" id="2.7.7.65" evidence="3"/>